<keyword evidence="1" id="KW-0472">Membrane</keyword>
<evidence type="ECO:0000313" key="3">
    <source>
        <dbReference type="Proteomes" id="UP001165143"/>
    </source>
</evidence>
<gene>
    <name evidence="2" type="ORF">Kpho01_20790</name>
</gene>
<sequence>MTDGVLNVVLGVVASAVSGGLGWLAQSLRRRRRLERERAFFGLPAAGEALLVVNRQAGAPDRASVARDDVYALMELAALVRGCGAQATLTGHDEVRQGLGDKTEFCVGGPTSNKRTAAHLASWLPGISYRDPLPDAGHPVPTLVVGPREYAFRTSAEQPGGQAYVLLARVHLRAGSRPVFVIAGQTAVSNHAAARYLASHHRTLARRHGRDGAFAVVLRLVNARAYGPDVVEFEADVTAAATTRPQPAAV</sequence>
<dbReference type="RefSeq" id="WP_199811341.1">
    <property type="nucleotide sequence ID" value="NZ_BSRX01000010.1"/>
</dbReference>
<accession>A0A9W6PFM6</accession>
<proteinExistence type="predicted"/>
<protein>
    <recommendedName>
        <fullName evidence="4">Secreted protein</fullName>
    </recommendedName>
</protein>
<evidence type="ECO:0000256" key="1">
    <source>
        <dbReference type="SAM" id="Phobius"/>
    </source>
</evidence>
<keyword evidence="1" id="KW-0812">Transmembrane</keyword>
<comment type="caution">
    <text evidence="2">The sequence shown here is derived from an EMBL/GenBank/DDBJ whole genome shotgun (WGS) entry which is preliminary data.</text>
</comment>
<keyword evidence="1" id="KW-1133">Transmembrane helix</keyword>
<name>A0A9W6PFM6_9ACTN</name>
<evidence type="ECO:0008006" key="4">
    <source>
        <dbReference type="Google" id="ProtNLM"/>
    </source>
</evidence>
<feature type="transmembrane region" description="Helical" evidence="1">
    <location>
        <begin position="6"/>
        <end position="25"/>
    </location>
</feature>
<dbReference type="AlphaFoldDB" id="A0A9W6PFM6"/>
<dbReference type="Proteomes" id="UP001165143">
    <property type="component" value="Unassembled WGS sequence"/>
</dbReference>
<evidence type="ECO:0000313" key="2">
    <source>
        <dbReference type="EMBL" id="GLW54068.1"/>
    </source>
</evidence>
<organism evidence="2 3">
    <name type="scientific">Kitasatospora phosalacinea</name>
    <dbReference type="NCBI Taxonomy" id="2065"/>
    <lineage>
        <taxon>Bacteria</taxon>
        <taxon>Bacillati</taxon>
        <taxon>Actinomycetota</taxon>
        <taxon>Actinomycetes</taxon>
        <taxon>Kitasatosporales</taxon>
        <taxon>Streptomycetaceae</taxon>
        <taxon>Kitasatospora</taxon>
    </lineage>
</organism>
<reference evidence="2" key="1">
    <citation type="submission" date="2023-02" db="EMBL/GenBank/DDBJ databases">
        <title>Kitasatospora phosalacinea NBRC 14362.</title>
        <authorList>
            <person name="Ichikawa N."/>
            <person name="Sato H."/>
            <person name="Tonouchi N."/>
        </authorList>
    </citation>
    <scope>NUCLEOTIDE SEQUENCE</scope>
    <source>
        <strain evidence="2">NBRC 14362</strain>
    </source>
</reference>
<dbReference type="EMBL" id="BSRX01000010">
    <property type="protein sequence ID" value="GLW54068.1"/>
    <property type="molecule type" value="Genomic_DNA"/>
</dbReference>